<feature type="transmembrane region" description="Helical" evidence="7">
    <location>
        <begin position="474"/>
        <end position="501"/>
    </location>
</feature>
<evidence type="ECO:0000313" key="10">
    <source>
        <dbReference type="Proteomes" id="UP000192050"/>
    </source>
</evidence>
<evidence type="ECO:0000256" key="1">
    <source>
        <dbReference type="ARBA" id="ARBA00004651"/>
    </source>
</evidence>
<dbReference type="Proteomes" id="UP000192050">
    <property type="component" value="Chromosome"/>
</dbReference>
<proteinExistence type="inferred from homology"/>
<reference evidence="9 10" key="1">
    <citation type="submission" date="2011-10" db="EMBL/GenBank/DDBJ databases">
        <title>Metabolic and evolutionary patterns in the extreme acidophile Ferroplasma acidiphilum.</title>
        <authorList>
            <person name="Golyshina O.V."/>
            <person name="Kozyavkin S.A."/>
            <person name="Tatusov R.L."/>
            <person name="Slesarev A.I."/>
            <person name="Golyshin P.N."/>
        </authorList>
    </citation>
    <scope>NUCLEOTIDE SEQUENCE [LARGE SCALE GENOMIC DNA]</scope>
    <source>
        <strain evidence="10">Y</strain>
    </source>
</reference>
<evidence type="ECO:0000256" key="4">
    <source>
        <dbReference type="ARBA" id="ARBA00022692"/>
    </source>
</evidence>
<accession>A0A1V0N257</accession>
<sequence length="864" mass="95125">MSLTQKIRKKRILVVIIWVVILLLMIPAVLGYSGFLTYSTTTNVSSHAESTIANKIVSEKYQQNSTLIVVINSTYYQNLSSSDTAKSILAFQSSLNSSSLKYFSGSQSIYSAYMTAINKEFNKSNIENIRDAYSGINATSHDIFSFPSNFYAHWEINSFANSSIYTAAESSGYNNSNSYEHDFISSINNTTGSPFGRVSSAIQNSYQAIKTPYTNIVYSTFTINNYSNSGSLVNATAFYLSENGIYINNYMASAAIHSNDPGKYYLYHYGLLNVPSYLKKEYMAGDIGIINVIFTVKSGTDIVGGKTAGELATPAVENVAGKDLNHALITGNGAISYETSKETAKAGFAFGLIFIFLAIAIFITLVSWKSAILVFMISGIALLLGYTSEYLSGLLFHHVSFIVNYTLTAVILGVSADYFVFIVSRYRESLRAGKTEDEAFGEAVSKSGKSVTISGLTVAFSLFTFYFIPGFRSWGTSLLFAVIFTIILETTLLPAAMSFFGKKLFMAYGMKKIGKDDVKNSIFYKIAGRSVRHKILVIAIIGILGASGIYGFLAVPTSYNFNTGLPQSLSSVHAETEINNNFGDSHLYPVYDVVNLSKTTNANSTLLSDAKYLFNTSGVTSVYGPFAAGKNVTDNNITSYIINGKYAVFTVYLKYNPYSKNAINTVTEMRSSNNFIVGGLTSTIIDEKNANSRIYTELEVLIVAVIGLIIGISFKSWKYPFISLIGVFFSVAWTTSILYFISTYLLHEALIYLIPIILFIILFSLGNDYTVFIISRIREEQKEKKNDEAIKHGIGYSGKVVTSLGLILAVSLGSLSIIPVAFLEELGIAFIISLLIDTFIIRNIYFPAMISILFRDKNHNHKQP</sequence>
<dbReference type="InterPro" id="IPR000731">
    <property type="entry name" value="SSD"/>
</dbReference>
<evidence type="ECO:0000256" key="3">
    <source>
        <dbReference type="ARBA" id="ARBA00022475"/>
    </source>
</evidence>
<organism evidence="9 10">
    <name type="scientific">Ferroplasma acidiphilum</name>
    <dbReference type="NCBI Taxonomy" id="74969"/>
    <lineage>
        <taxon>Archaea</taxon>
        <taxon>Methanobacteriati</taxon>
        <taxon>Thermoplasmatota</taxon>
        <taxon>Thermoplasmata</taxon>
        <taxon>Thermoplasmatales</taxon>
        <taxon>Ferroplasmaceae</taxon>
        <taxon>Ferroplasma</taxon>
    </lineage>
</organism>
<keyword evidence="3" id="KW-1003">Cell membrane</keyword>
<dbReference type="Gene3D" id="1.20.1640.10">
    <property type="entry name" value="Multidrug efflux transporter AcrB transmembrane domain"/>
    <property type="match status" value="2"/>
</dbReference>
<dbReference type="KEGG" id="fai:FAD_0296"/>
<dbReference type="InterPro" id="IPR050545">
    <property type="entry name" value="Mycobact_MmpL"/>
</dbReference>
<dbReference type="GO" id="GO:0005886">
    <property type="term" value="C:plasma membrane"/>
    <property type="evidence" value="ECO:0007669"/>
    <property type="project" value="UniProtKB-SubCell"/>
</dbReference>
<feature type="transmembrane region" description="Helical" evidence="7">
    <location>
        <begin position="402"/>
        <end position="424"/>
    </location>
</feature>
<name>A0A1V0N257_9ARCH</name>
<dbReference type="PANTHER" id="PTHR33406">
    <property type="entry name" value="MEMBRANE PROTEIN MJ1562-RELATED"/>
    <property type="match status" value="1"/>
</dbReference>
<dbReference type="RefSeq" id="WP_081141463.1">
    <property type="nucleotide sequence ID" value="NZ_CP015363.1"/>
</dbReference>
<feature type="domain" description="SSD" evidence="8">
    <location>
        <begin position="379"/>
        <end position="499"/>
    </location>
</feature>
<evidence type="ECO:0000256" key="5">
    <source>
        <dbReference type="ARBA" id="ARBA00022989"/>
    </source>
</evidence>
<feature type="transmembrane region" description="Helical" evidence="7">
    <location>
        <begin position="346"/>
        <end position="366"/>
    </location>
</feature>
<evidence type="ECO:0000313" key="9">
    <source>
        <dbReference type="EMBL" id="ARD84218.1"/>
    </source>
</evidence>
<dbReference type="STRING" id="74969.FAD_0296"/>
<comment type="similarity">
    <text evidence="2">Belongs to the resistance-nodulation-cell division (RND) (TC 2.A.6) family. MmpL subfamily.</text>
</comment>
<feature type="transmembrane region" description="Helical" evidence="7">
    <location>
        <begin position="12"/>
        <end position="35"/>
    </location>
</feature>
<feature type="transmembrane region" description="Helical" evidence="7">
    <location>
        <begin position="752"/>
        <end position="775"/>
    </location>
</feature>
<dbReference type="InterPro" id="IPR004869">
    <property type="entry name" value="MMPL_dom"/>
</dbReference>
<dbReference type="OrthoDB" id="42357at2157"/>
<gene>
    <name evidence="9" type="ORF">FAD_0296</name>
</gene>
<dbReference type="PROSITE" id="PS50156">
    <property type="entry name" value="SSD"/>
    <property type="match status" value="1"/>
</dbReference>
<dbReference type="EMBL" id="CP015363">
    <property type="protein sequence ID" value="ARD84218.1"/>
    <property type="molecule type" value="Genomic_DNA"/>
</dbReference>
<evidence type="ECO:0000259" key="8">
    <source>
        <dbReference type="PROSITE" id="PS50156"/>
    </source>
</evidence>
<feature type="transmembrane region" description="Helical" evidence="7">
    <location>
        <begin position="796"/>
        <end position="822"/>
    </location>
</feature>
<dbReference type="Pfam" id="PF03176">
    <property type="entry name" value="MMPL"/>
    <property type="match status" value="2"/>
</dbReference>
<comment type="subcellular location">
    <subcellularLocation>
        <location evidence="1">Cell membrane</location>
        <topology evidence="1">Multi-pass membrane protein</topology>
    </subcellularLocation>
</comment>
<keyword evidence="6 7" id="KW-0472">Membrane</keyword>
<feature type="transmembrane region" description="Helical" evidence="7">
    <location>
        <begin position="828"/>
        <end position="854"/>
    </location>
</feature>
<dbReference type="SUPFAM" id="SSF82866">
    <property type="entry name" value="Multidrug efflux transporter AcrB transmembrane domain"/>
    <property type="match status" value="2"/>
</dbReference>
<feature type="transmembrane region" description="Helical" evidence="7">
    <location>
        <begin position="694"/>
        <end position="714"/>
    </location>
</feature>
<dbReference type="AlphaFoldDB" id="A0A1V0N257"/>
<evidence type="ECO:0000256" key="2">
    <source>
        <dbReference type="ARBA" id="ARBA00010157"/>
    </source>
</evidence>
<dbReference type="PANTHER" id="PTHR33406:SF6">
    <property type="entry name" value="MEMBRANE PROTEIN YDGH-RELATED"/>
    <property type="match status" value="1"/>
</dbReference>
<evidence type="ECO:0000256" key="6">
    <source>
        <dbReference type="ARBA" id="ARBA00023136"/>
    </source>
</evidence>
<keyword evidence="4 7" id="KW-0812">Transmembrane</keyword>
<protein>
    <recommendedName>
        <fullName evidence="8">SSD domain-containing protein</fullName>
    </recommendedName>
</protein>
<feature type="transmembrane region" description="Helical" evidence="7">
    <location>
        <begin position="535"/>
        <end position="555"/>
    </location>
</feature>
<evidence type="ECO:0000256" key="7">
    <source>
        <dbReference type="SAM" id="Phobius"/>
    </source>
</evidence>
<keyword evidence="10" id="KW-1185">Reference proteome</keyword>
<feature type="transmembrane region" description="Helical" evidence="7">
    <location>
        <begin position="373"/>
        <end position="396"/>
    </location>
</feature>
<feature type="transmembrane region" description="Helical" evidence="7">
    <location>
        <begin position="451"/>
        <end position="468"/>
    </location>
</feature>
<keyword evidence="5 7" id="KW-1133">Transmembrane helix</keyword>
<feature type="transmembrane region" description="Helical" evidence="7">
    <location>
        <begin position="721"/>
        <end position="746"/>
    </location>
</feature>
<dbReference type="GeneID" id="84218796"/>